<comment type="caution">
    <text evidence="1">The sequence shown here is derived from an EMBL/GenBank/DDBJ whole genome shotgun (WGS) entry which is preliminary data.</text>
</comment>
<evidence type="ECO:0000313" key="2">
    <source>
        <dbReference type="Proteomes" id="UP000789525"/>
    </source>
</evidence>
<dbReference type="EMBL" id="CAJVPT010020447">
    <property type="protein sequence ID" value="CAG8648176.1"/>
    <property type="molecule type" value="Genomic_DNA"/>
</dbReference>
<gene>
    <name evidence="1" type="ORF">ACOLOM_LOCUS8160</name>
</gene>
<evidence type="ECO:0000313" key="1">
    <source>
        <dbReference type="EMBL" id="CAG8648176.1"/>
    </source>
</evidence>
<protein>
    <submittedName>
        <fullName evidence="1">10857_t:CDS:1</fullName>
    </submittedName>
</protein>
<reference evidence="1" key="1">
    <citation type="submission" date="2021-06" db="EMBL/GenBank/DDBJ databases">
        <authorList>
            <person name="Kallberg Y."/>
            <person name="Tangrot J."/>
            <person name="Rosling A."/>
        </authorList>
    </citation>
    <scope>NUCLEOTIDE SEQUENCE</scope>
    <source>
        <strain evidence="1">CL356</strain>
    </source>
</reference>
<dbReference type="Proteomes" id="UP000789525">
    <property type="component" value="Unassembled WGS sequence"/>
</dbReference>
<keyword evidence="2" id="KW-1185">Reference proteome</keyword>
<name>A0ACA9NFL7_9GLOM</name>
<organism evidence="1 2">
    <name type="scientific">Acaulospora colombiana</name>
    <dbReference type="NCBI Taxonomy" id="27376"/>
    <lineage>
        <taxon>Eukaryota</taxon>
        <taxon>Fungi</taxon>
        <taxon>Fungi incertae sedis</taxon>
        <taxon>Mucoromycota</taxon>
        <taxon>Glomeromycotina</taxon>
        <taxon>Glomeromycetes</taxon>
        <taxon>Diversisporales</taxon>
        <taxon>Acaulosporaceae</taxon>
        <taxon>Acaulospora</taxon>
    </lineage>
</organism>
<accession>A0ACA9NFL7</accession>
<sequence length="265" mass="29314">MSVSPPNRNKSVSRCHVCPEQTVKQDRLPKKAKTFWSSKIFTHGSSPATILQKVQSLGSSEDFESAVEARERTREGEEVEEESGKSGLKYGFINVINSTLSPTHRSFHASNRNFRPSLGLDSNIKIDPDDPIVTKIRSDPVILKSINEFAALLKNKGVDLSSGQMPSFMQMAKLAGDKEVSEKLNVLNTQFRQAGITFDAETAQKFMSTQNKHVIEATKSSAASDGPQESRSKITTKGLEEAASKKETHGLMEKIRSWWEGTKQA</sequence>
<proteinExistence type="predicted"/>